<sequence length="278" mass="29663">MKKMPRSCVMQCELRASYLADEGKGLPPDPLGTVAEPDGEFVDEVQAQIIGPTCIQLLEDLYNLRTQEEVVEVFEHANADLVQVFEEPVEDGHQIGGCQLVSQDHCQLMDGERQSTPHLPLRCQFCRPKVSATPGRLKAQCLAISVSTVWARAGSVMERGSVCVSSSPCSWTGLDSGSAAGASVIGSSSVGHSSLSDWTSTHLVSTDGLSVFSSGCSSCSGSVRSSSSGSSSWAAFRAADRTWTWAGALFVVVGLALLFVNVRVKPPRIPPGTEWLSW</sequence>
<keyword evidence="1" id="KW-0812">Transmembrane</keyword>
<evidence type="ECO:0000256" key="1">
    <source>
        <dbReference type="SAM" id="Phobius"/>
    </source>
</evidence>
<dbReference type="EMBL" id="JAAKFY010000006">
    <property type="protein sequence ID" value="KAF3856618.1"/>
    <property type="molecule type" value="Genomic_DNA"/>
</dbReference>
<proteinExistence type="predicted"/>
<protein>
    <submittedName>
        <fullName evidence="2">Uncharacterized protein</fullName>
    </submittedName>
</protein>
<comment type="caution">
    <text evidence="2">The sequence shown here is derived from an EMBL/GenBank/DDBJ whole genome shotgun (WGS) entry which is preliminary data.</text>
</comment>
<keyword evidence="1" id="KW-1133">Transmembrane helix</keyword>
<accession>A0A7J5Z8G8</accession>
<gene>
    <name evidence="2" type="ORF">F7725_017341</name>
</gene>
<dbReference type="AlphaFoldDB" id="A0A7J5Z8G8"/>
<dbReference type="Proteomes" id="UP000518266">
    <property type="component" value="Unassembled WGS sequence"/>
</dbReference>
<name>A0A7J5Z8G8_DISMA</name>
<organism evidence="2 3">
    <name type="scientific">Dissostichus mawsoni</name>
    <name type="common">Antarctic cod</name>
    <dbReference type="NCBI Taxonomy" id="36200"/>
    <lineage>
        <taxon>Eukaryota</taxon>
        <taxon>Metazoa</taxon>
        <taxon>Chordata</taxon>
        <taxon>Craniata</taxon>
        <taxon>Vertebrata</taxon>
        <taxon>Euteleostomi</taxon>
        <taxon>Actinopterygii</taxon>
        <taxon>Neopterygii</taxon>
        <taxon>Teleostei</taxon>
        <taxon>Neoteleostei</taxon>
        <taxon>Acanthomorphata</taxon>
        <taxon>Eupercaria</taxon>
        <taxon>Perciformes</taxon>
        <taxon>Notothenioidei</taxon>
        <taxon>Nototheniidae</taxon>
        <taxon>Dissostichus</taxon>
    </lineage>
</organism>
<reference evidence="2 3" key="1">
    <citation type="submission" date="2020-03" db="EMBL/GenBank/DDBJ databases">
        <title>Dissostichus mawsoni Genome sequencing and assembly.</title>
        <authorList>
            <person name="Park H."/>
        </authorList>
    </citation>
    <scope>NUCLEOTIDE SEQUENCE [LARGE SCALE GENOMIC DNA]</scope>
    <source>
        <strain evidence="2">DM0001</strain>
        <tissue evidence="2">Muscle</tissue>
    </source>
</reference>
<keyword evidence="3" id="KW-1185">Reference proteome</keyword>
<keyword evidence="1" id="KW-0472">Membrane</keyword>
<evidence type="ECO:0000313" key="3">
    <source>
        <dbReference type="Proteomes" id="UP000518266"/>
    </source>
</evidence>
<feature type="transmembrane region" description="Helical" evidence="1">
    <location>
        <begin position="243"/>
        <end position="262"/>
    </location>
</feature>
<evidence type="ECO:0000313" key="2">
    <source>
        <dbReference type="EMBL" id="KAF3856618.1"/>
    </source>
</evidence>